<evidence type="ECO:0000313" key="2">
    <source>
        <dbReference type="Proteomes" id="UP001524944"/>
    </source>
</evidence>
<organism evidence="1 2">
    <name type="scientific">Dehalobacterium formicoaceticum</name>
    <dbReference type="NCBI Taxonomy" id="51515"/>
    <lineage>
        <taxon>Bacteria</taxon>
        <taxon>Bacillati</taxon>
        <taxon>Bacillota</taxon>
        <taxon>Clostridia</taxon>
        <taxon>Eubacteriales</taxon>
        <taxon>Peptococcaceae</taxon>
        <taxon>Dehalobacterium</taxon>
    </lineage>
</organism>
<accession>A0ABT1Y7S6</accession>
<comment type="caution">
    <text evidence="1">The sequence shown here is derived from an EMBL/GenBank/DDBJ whole genome shotgun (WGS) entry which is preliminary data.</text>
</comment>
<evidence type="ECO:0000313" key="1">
    <source>
        <dbReference type="EMBL" id="MCR6546608.1"/>
    </source>
</evidence>
<evidence type="ECO:0008006" key="3">
    <source>
        <dbReference type="Google" id="ProtNLM"/>
    </source>
</evidence>
<proteinExistence type="predicted"/>
<sequence length="126" mass="14504">MKPQQECFDAYVFGERIILVPKGHPYTSEFDLIAKEYGGKKARVWRRKVEDEYKHYLKTGIDGGYETAGIIDTELENKLLPLFEDTELIEQPDSICLDRHMIVGGKKFAVRSVFPKTATKTPTCFR</sequence>
<dbReference type="Proteomes" id="UP001524944">
    <property type="component" value="Unassembled WGS sequence"/>
</dbReference>
<gene>
    <name evidence="1" type="ORF">NVS47_13985</name>
</gene>
<dbReference type="EMBL" id="JANPWE010000009">
    <property type="protein sequence ID" value="MCR6546608.1"/>
    <property type="molecule type" value="Genomic_DNA"/>
</dbReference>
<protein>
    <recommendedName>
        <fullName evidence="3">LysR substrate-binding domain-containing protein</fullName>
    </recommendedName>
</protein>
<name>A0ABT1Y7S6_9FIRM</name>
<reference evidence="1 2" key="1">
    <citation type="submission" date="2022-08" db="EMBL/GenBank/DDBJ databases">
        <title>Proteogenomics of the novel Dehalobacterium formicoaceticum strain EZ94 highlights a key role of methyltransferases during anaerobic dichloromethane degradation.</title>
        <authorList>
            <person name="Wasmund K."/>
        </authorList>
    </citation>
    <scope>NUCLEOTIDE SEQUENCE [LARGE SCALE GENOMIC DNA]</scope>
    <source>
        <strain evidence="1 2">EZ94</strain>
    </source>
</reference>
<dbReference type="RefSeq" id="WP_089610817.1">
    <property type="nucleotide sequence ID" value="NZ_CP022121.1"/>
</dbReference>
<keyword evidence="2" id="KW-1185">Reference proteome</keyword>